<evidence type="ECO:0000313" key="3">
    <source>
        <dbReference type="Proteomes" id="UP000252519"/>
    </source>
</evidence>
<keyword evidence="3" id="KW-1185">Reference proteome</keyword>
<comment type="caution">
    <text evidence="2">The sequence shown here is derived from an EMBL/GenBank/DDBJ whole genome shotgun (WGS) entry which is preliminary data.</text>
</comment>
<accession>A0A368FE85</accession>
<dbReference type="EMBL" id="JOJR01001553">
    <property type="protein sequence ID" value="RCN30453.1"/>
    <property type="molecule type" value="Genomic_DNA"/>
</dbReference>
<dbReference type="AlphaFoldDB" id="A0A368FE85"/>
<name>A0A368FE85_ANCCA</name>
<feature type="region of interest" description="Disordered" evidence="1">
    <location>
        <begin position="176"/>
        <end position="198"/>
    </location>
</feature>
<evidence type="ECO:0000256" key="1">
    <source>
        <dbReference type="SAM" id="MobiDB-lite"/>
    </source>
</evidence>
<feature type="region of interest" description="Disordered" evidence="1">
    <location>
        <begin position="218"/>
        <end position="256"/>
    </location>
</feature>
<protein>
    <submittedName>
        <fullName evidence="2">Uncharacterized protein</fullName>
    </submittedName>
</protein>
<gene>
    <name evidence="2" type="ORF">ANCCAN_23772</name>
</gene>
<evidence type="ECO:0000313" key="2">
    <source>
        <dbReference type="EMBL" id="RCN30453.1"/>
    </source>
</evidence>
<organism evidence="2 3">
    <name type="scientific">Ancylostoma caninum</name>
    <name type="common">Dog hookworm</name>
    <dbReference type="NCBI Taxonomy" id="29170"/>
    <lineage>
        <taxon>Eukaryota</taxon>
        <taxon>Metazoa</taxon>
        <taxon>Ecdysozoa</taxon>
        <taxon>Nematoda</taxon>
        <taxon>Chromadorea</taxon>
        <taxon>Rhabditida</taxon>
        <taxon>Rhabditina</taxon>
        <taxon>Rhabditomorpha</taxon>
        <taxon>Strongyloidea</taxon>
        <taxon>Ancylostomatidae</taxon>
        <taxon>Ancylostomatinae</taxon>
        <taxon>Ancylostoma</taxon>
    </lineage>
</organism>
<dbReference type="Proteomes" id="UP000252519">
    <property type="component" value="Unassembled WGS sequence"/>
</dbReference>
<dbReference type="OrthoDB" id="5856833at2759"/>
<proteinExistence type="predicted"/>
<feature type="compositionally biased region" description="Low complexity" evidence="1">
    <location>
        <begin position="187"/>
        <end position="198"/>
    </location>
</feature>
<feature type="compositionally biased region" description="Basic and acidic residues" evidence="1">
    <location>
        <begin position="176"/>
        <end position="186"/>
    </location>
</feature>
<sequence length="311" mass="35030">MPAKEDCGGMITDVKEEGGEFEVMTLSPMNEEIERSSRACSQIFRGIFMPVTGPSGADGKTALVYEDLRTGRSFRFILHRKNARKADIYACARCKSRRKYVRIMVHNDKFLCDPASLDHICYMNAVELRDERLKIEQRKQSSVKKPSSEVTNFDEKLLEGSIGVLCPRGEFQEAVKSESHSLKAESHSSASPKSPAAPVEESALLLSLNEFVSQTDPVAEANPSNDAMEVGTSRDDDPPHFKEEPQTSEQEPVETKPAPLLRDEVCLESIKMALERLPTNTRDRAYVDILRYVYTTIFDKYLLSELELQNQ</sequence>
<reference evidence="2 3" key="1">
    <citation type="submission" date="2014-10" db="EMBL/GenBank/DDBJ databases">
        <title>Draft genome of the hookworm Ancylostoma caninum.</title>
        <authorList>
            <person name="Mitreva M."/>
        </authorList>
    </citation>
    <scope>NUCLEOTIDE SEQUENCE [LARGE SCALE GENOMIC DNA]</scope>
    <source>
        <strain evidence="2 3">Baltimore</strain>
    </source>
</reference>
<feature type="compositionally biased region" description="Basic and acidic residues" evidence="1">
    <location>
        <begin position="232"/>
        <end position="245"/>
    </location>
</feature>